<dbReference type="Proteomes" id="UP001241748">
    <property type="component" value="Unassembled WGS sequence"/>
</dbReference>
<sequence length="177" mass="19899">MKILGISGTLVGSKTRIITQYLVNEIERQYPDFEMEMIDLKDYQLDFCDGRPILHYNDHTRAIIAKFENADAYVLGTTIIHGSIPGALKNLFDVIPMTVFEGKTIALAANGGNPQHGKAIEDHLKPITNYLKMNTVPNYVFATSGDFNSFNKLDNLEIREQLMSIAKVFGEKCKQKV</sequence>
<dbReference type="Pfam" id="PF03358">
    <property type="entry name" value="FMN_red"/>
    <property type="match status" value="1"/>
</dbReference>
<evidence type="ECO:0000259" key="4">
    <source>
        <dbReference type="Pfam" id="PF03358"/>
    </source>
</evidence>
<dbReference type="PANTHER" id="PTHR43408:SF2">
    <property type="entry name" value="FMN REDUCTASE (NADPH)"/>
    <property type="match status" value="1"/>
</dbReference>
<keyword evidence="2" id="KW-0288">FMN</keyword>
<protein>
    <submittedName>
        <fullName evidence="5">NAD(P)H-dependent oxidoreductase</fullName>
        <ecNumber evidence="5">1.-.-.-</ecNumber>
    </submittedName>
</protein>
<keyword evidence="1" id="KW-0285">Flavoprotein</keyword>
<evidence type="ECO:0000256" key="2">
    <source>
        <dbReference type="ARBA" id="ARBA00022643"/>
    </source>
</evidence>
<feature type="domain" description="NADPH-dependent FMN reductase-like" evidence="4">
    <location>
        <begin position="1"/>
        <end position="144"/>
    </location>
</feature>
<name>A0ABV4YRQ6_9BACI</name>
<dbReference type="RefSeq" id="WP_306075076.1">
    <property type="nucleotide sequence ID" value="NZ_JAROBZ020000001.1"/>
</dbReference>
<dbReference type="SUPFAM" id="SSF52218">
    <property type="entry name" value="Flavoproteins"/>
    <property type="match status" value="1"/>
</dbReference>
<dbReference type="EMBL" id="JAROBZ020000001">
    <property type="protein sequence ID" value="MFB3167552.1"/>
    <property type="molecule type" value="Genomic_DNA"/>
</dbReference>
<keyword evidence="3 5" id="KW-0560">Oxidoreductase</keyword>
<gene>
    <name evidence="5" type="ORF">P5G62_010570</name>
</gene>
<dbReference type="EC" id="1.-.-.-" evidence="5"/>
<evidence type="ECO:0000256" key="3">
    <source>
        <dbReference type="ARBA" id="ARBA00023002"/>
    </source>
</evidence>
<keyword evidence="6" id="KW-1185">Reference proteome</keyword>
<dbReference type="Gene3D" id="3.40.50.360">
    <property type="match status" value="1"/>
</dbReference>
<dbReference type="InterPro" id="IPR005025">
    <property type="entry name" value="FMN_Rdtase-like_dom"/>
</dbReference>
<evidence type="ECO:0000313" key="5">
    <source>
        <dbReference type="EMBL" id="MFB3167552.1"/>
    </source>
</evidence>
<dbReference type="GO" id="GO:0016491">
    <property type="term" value="F:oxidoreductase activity"/>
    <property type="evidence" value="ECO:0007669"/>
    <property type="project" value="UniProtKB-KW"/>
</dbReference>
<evidence type="ECO:0000256" key="1">
    <source>
        <dbReference type="ARBA" id="ARBA00022630"/>
    </source>
</evidence>
<comment type="caution">
    <text evidence="5">The sequence shown here is derived from an EMBL/GenBank/DDBJ whole genome shotgun (WGS) entry which is preliminary data.</text>
</comment>
<dbReference type="PANTHER" id="PTHR43408">
    <property type="entry name" value="FMN REDUCTASE (NADPH)"/>
    <property type="match status" value="1"/>
</dbReference>
<reference evidence="5 6" key="1">
    <citation type="submission" date="2024-05" db="EMBL/GenBank/DDBJ databases">
        <authorList>
            <person name="Venkateswaran K."/>
        </authorList>
    </citation>
    <scope>NUCLEOTIDE SEQUENCE [LARGE SCALE GENOMIC DNA]</scope>
    <source>
        <strain evidence="5 6">179-C4-2-HS</strain>
    </source>
</reference>
<accession>A0ABV4YRQ6</accession>
<dbReference type="InterPro" id="IPR051814">
    <property type="entry name" value="NAD(P)H-dep_FMN_reductase"/>
</dbReference>
<proteinExistence type="predicted"/>
<evidence type="ECO:0000313" key="6">
    <source>
        <dbReference type="Proteomes" id="UP001241748"/>
    </source>
</evidence>
<dbReference type="InterPro" id="IPR029039">
    <property type="entry name" value="Flavoprotein-like_sf"/>
</dbReference>
<organism evidence="5 6">
    <name type="scientific">Neobacillus driksii</name>
    <dbReference type="NCBI Taxonomy" id="3035913"/>
    <lineage>
        <taxon>Bacteria</taxon>
        <taxon>Bacillati</taxon>
        <taxon>Bacillota</taxon>
        <taxon>Bacilli</taxon>
        <taxon>Bacillales</taxon>
        <taxon>Bacillaceae</taxon>
        <taxon>Neobacillus</taxon>
    </lineage>
</organism>